<reference evidence="2 3" key="1">
    <citation type="submission" date="2015-03" db="EMBL/GenBank/DDBJ databases">
        <authorList>
            <consortium name="Pathogen Informatics"/>
            <person name="Murphy D."/>
        </authorList>
    </citation>
    <scope>NUCLEOTIDE SEQUENCE [LARGE SCALE GENOMIC DNA]</scope>
    <source>
        <strain evidence="2 3">PAP036</strain>
    </source>
</reference>
<organism evidence="2 3">
    <name type="scientific">Mycobacteroides abscessus</name>
    <dbReference type="NCBI Taxonomy" id="36809"/>
    <lineage>
        <taxon>Bacteria</taxon>
        <taxon>Bacillati</taxon>
        <taxon>Actinomycetota</taxon>
        <taxon>Actinomycetes</taxon>
        <taxon>Mycobacteriales</taxon>
        <taxon>Mycobacteriaceae</taxon>
        <taxon>Mycobacteroides</taxon>
    </lineage>
</organism>
<gene>
    <name evidence="2" type="ORF">ERS075527_05145</name>
</gene>
<feature type="transmembrane region" description="Helical" evidence="1">
    <location>
        <begin position="91"/>
        <end position="109"/>
    </location>
</feature>
<dbReference type="Proteomes" id="UP000038487">
    <property type="component" value="Unassembled WGS sequence"/>
</dbReference>
<feature type="transmembrane region" description="Helical" evidence="1">
    <location>
        <begin position="17"/>
        <end position="36"/>
    </location>
</feature>
<keyword evidence="1" id="KW-0472">Membrane</keyword>
<accession>A0AB33T8E5</accession>
<dbReference type="InterPro" id="IPR056390">
    <property type="entry name" value="Holin_phage"/>
</dbReference>
<keyword evidence="1" id="KW-0812">Transmembrane</keyword>
<keyword evidence="1" id="KW-1133">Transmembrane helix</keyword>
<dbReference type="EMBL" id="CSUW01000016">
    <property type="protein sequence ID" value="CPT67421.1"/>
    <property type="molecule type" value="Genomic_DNA"/>
</dbReference>
<dbReference type="RefSeq" id="WP_052536683.1">
    <property type="nucleotide sequence ID" value="NZ_CSUW01000016.1"/>
</dbReference>
<dbReference type="AlphaFoldDB" id="A0AB33T8E5"/>
<evidence type="ECO:0000313" key="3">
    <source>
        <dbReference type="Proteomes" id="UP000038487"/>
    </source>
</evidence>
<proteinExistence type="predicted"/>
<sequence length="125" mass="13074">MKDTSLLGIKTWSDLRAFIHTAIPGLAVFLVTMGILTATKANLVAALLLAVFDSTLSHINTADGFRRWVYPVLGTGATLLIGWGIFTQDQIAPWLALIPILLGGGLAAANTNTTPSIAPTSGTAE</sequence>
<evidence type="ECO:0008006" key="4">
    <source>
        <dbReference type="Google" id="ProtNLM"/>
    </source>
</evidence>
<evidence type="ECO:0000313" key="2">
    <source>
        <dbReference type="EMBL" id="CPT67421.1"/>
    </source>
</evidence>
<dbReference type="Pfam" id="PF23809">
    <property type="entry name" value="Phage_holin_9"/>
    <property type="match status" value="1"/>
</dbReference>
<feature type="transmembrane region" description="Helical" evidence="1">
    <location>
        <begin position="68"/>
        <end position="86"/>
    </location>
</feature>
<protein>
    <recommendedName>
        <fullName evidence="4">Holin</fullName>
    </recommendedName>
</protein>
<name>A0AB33T8E5_9MYCO</name>
<comment type="caution">
    <text evidence="2">The sequence shown here is derived from an EMBL/GenBank/DDBJ whole genome shotgun (WGS) entry which is preliminary data.</text>
</comment>
<evidence type="ECO:0000256" key="1">
    <source>
        <dbReference type="SAM" id="Phobius"/>
    </source>
</evidence>